<keyword evidence="1" id="KW-0646">Protease inhibitor</keyword>
<name>A0AAP0MIT4_9ROSI</name>
<evidence type="ECO:0000259" key="4">
    <source>
        <dbReference type="SMART" id="SM00043"/>
    </source>
</evidence>
<comment type="caution">
    <text evidence="5">The sequence shown here is derived from an EMBL/GenBank/DDBJ whole genome shotgun (WGS) entry which is preliminary data.</text>
</comment>
<feature type="domain" description="Cystatin" evidence="4">
    <location>
        <begin position="466"/>
        <end position="551"/>
    </location>
</feature>
<dbReference type="EMBL" id="JBCGBO010000003">
    <property type="protein sequence ID" value="KAK9214241.1"/>
    <property type="molecule type" value="Genomic_DNA"/>
</dbReference>
<evidence type="ECO:0000256" key="1">
    <source>
        <dbReference type="ARBA" id="ARBA00022690"/>
    </source>
</evidence>
<feature type="domain" description="Cystatin" evidence="4">
    <location>
        <begin position="784"/>
        <end position="872"/>
    </location>
</feature>
<feature type="domain" description="Cystatin" evidence="4">
    <location>
        <begin position="27"/>
        <end position="116"/>
    </location>
</feature>
<feature type="domain" description="Cystatin" evidence="4">
    <location>
        <begin position="639"/>
        <end position="725"/>
    </location>
</feature>
<dbReference type="PANTHER" id="PTHR47364">
    <property type="entry name" value="CYSTEINE PROTEINASE INHIBITOR 5"/>
    <property type="match status" value="1"/>
</dbReference>
<dbReference type="CDD" id="cd00042">
    <property type="entry name" value="CY"/>
    <property type="match status" value="13"/>
</dbReference>
<feature type="signal peptide" evidence="3">
    <location>
        <begin position="1"/>
        <end position="21"/>
    </location>
</feature>
<feature type="domain" description="Cystatin" evidence="4">
    <location>
        <begin position="292"/>
        <end position="377"/>
    </location>
</feature>
<dbReference type="Proteomes" id="UP001428341">
    <property type="component" value="Unassembled WGS sequence"/>
</dbReference>
<sequence length="1203" mass="138581">MNQRLCCLIVLFLSVVPLLAAGDRKGALVGGWKPIEDPKEKHVMEIGQFAVTEYNKRSKSALKFESVEKGETQVVSGTNYRLILVVKDGPSTKKFEAIVWEKPWEHFKSLTSFKPMFRGWTPIDPTEKHVMEIGQFAVTEYNKRSKSALKFESMEKAWTQVVSGTNYRLILVVKDGPSTKKFVDVVWEKPWEHFNSLSSFKPMPGGWTPIDPTEKHVMEIGQFAVTEYNKRSKSALKFESVEKAWTQVVSRTNYRLILVVKDGPSTKKFEAVVWEKPWEHFKSLTSFKPMFGGWTPIDPTEKHVMEIGQLAVTEYNKRSKSALKFESVEKAWTQVSSGTNYRLILVVKDGPSTKKLLAVVWEKPWEHFRSLTSFKPMLGGWTPIDPTEKHVMEIGQFAVTEYNKRSKSALKFESVEKAWTQVVSGTNYLLILVVKDGPSTKKFEAVVWEKPWEHFKSLTSFKPMFGRLTPIDPTEKHVMEIGQFTVTEYNKWSKSALKFDSVEKAWIQVVSGTNYRLILVVKDGPSTKKFEAVVWEKRWEQFKSLTSFKPMLGGWTPIDPTEKHVMEIGQFALTEYNKRSKSTLKFKSVEKAWTQVVFGTNYRLILVVKDGPSTKKFVAVVWEKPWEHFKSLTSFKPVLGGWTPIDTTEKHVMEIGQFALTEYNKRSKSALKFKSVEKAWTQVVSGTNYRLILVVKDEPSTKKFEAIVWEKRWEHFKSLTSFKPMFGGWTPIDPTEKHVMEIARLAVTEYNKRSKSALKFESVEKAETQEKPWEHFKSLTSFKPMPGGRTPIDPTEKHVMEIGQFAVTEYNKWSKSALKFESVEKAWIQVVSGTNYRLILVVKDRPSTKKFEAVVWEKPWEHFKSLTSFKPMFGRLTPIDPTEKHVMEIGQFAVTEYNKRSKSALKFESVEKAWTQVSSGTNYRLILVVKDGPSTKKLLAVVWEKPWEHFRSLTSFKPMLGGWTPIDPTEKHVMEIGQFAVTEYNKRSKSTLKFKSVEKAWTQVVFGTNYRLILVVKDGPSTKKFVAVVWEKPWEHFKSLTSFKPMLGGWTPIDPTEKHVMEIGQFALTEYNKRSKSALKFKSVEKAWTQVVSGTNYRLILVVKDGPSTKKFEAIVWEKRWEHFKSLTSFKPMFGGWTPIDPTEKHVMEIARLAVTEYNKRSKSALKFKSVEKAETQVVSGTNYRLILVVKDRPSTKKFVAVV</sequence>
<feature type="domain" description="Cystatin" evidence="4">
    <location>
        <begin position="552"/>
        <end position="638"/>
    </location>
</feature>
<dbReference type="SUPFAM" id="SSF54403">
    <property type="entry name" value="Cystatin/monellin"/>
    <property type="match status" value="14"/>
</dbReference>
<organism evidence="5 6">
    <name type="scientific">Citrus x changshan-huyou</name>
    <dbReference type="NCBI Taxonomy" id="2935761"/>
    <lineage>
        <taxon>Eukaryota</taxon>
        <taxon>Viridiplantae</taxon>
        <taxon>Streptophyta</taxon>
        <taxon>Embryophyta</taxon>
        <taxon>Tracheophyta</taxon>
        <taxon>Spermatophyta</taxon>
        <taxon>Magnoliopsida</taxon>
        <taxon>eudicotyledons</taxon>
        <taxon>Gunneridae</taxon>
        <taxon>Pentapetalae</taxon>
        <taxon>rosids</taxon>
        <taxon>malvids</taxon>
        <taxon>Sapindales</taxon>
        <taxon>Rutaceae</taxon>
        <taxon>Aurantioideae</taxon>
        <taxon>Citrus</taxon>
    </lineage>
</organism>
<feature type="domain" description="Cystatin" evidence="4">
    <location>
        <begin position="204"/>
        <end position="290"/>
    </location>
</feature>
<accession>A0AAP0MIT4</accession>
<dbReference type="AlphaFoldDB" id="A0AAP0MIT4"/>
<dbReference type="InterPro" id="IPR000010">
    <property type="entry name" value="Cystatin_dom"/>
</dbReference>
<evidence type="ECO:0000313" key="5">
    <source>
        <dbReference type="EMBL" id="KAK9214241.1"/>
    </source>
</evidence>
<feature type="domain" description="Cystatin" evidence="4">
    <location>
        <begin position="378"/>
        <end position="464"/>
    </location>
</feature>
<dbReference type="PROSITE" id="PS00287">
    <property type="entry name" value="CYSTATIN"/>
    <property type="match status" value="6"/>
</dbReference>
<evidence type="ECO:0000256" key="3">
    <source>
        <dbReference type="SAM" id="SignalP"/>
    </source>
</evidence>
<evidence type="ECO:0000256" key="2">
    <source>
        <dbReference type="ARBA" id="ARBA00022704"/>
    </source>
</evidence>
<feature type="domain" description="Cystatin" evidence="4">
    <location>
        <begin position="874"/>
        <end position="959"/>
    </location>
</feature>
<dbReference type="InterPro" id="IPR018073">
    <property type="entry name" value="Prot_inh_cystat_CS"/>
</dbReference>
<protein>
    <recommendedName>
        <fullName evidence="4">Cystatin domain-containing protein</fullName>
    </recommendedName>
</protein>
<dbReference type="SMART" id="SM00043">
    <property type="entry name" value="CY"/>
    <property type="match status" value="13"/>
</dbReference>
<keyword evidence="3" id="KW-0732">Signal</keyword>
<dbReference type="Pfam" id="PF16845">
    <property type="entry name" value="SQAPI"/>
    <property type="match status" value="13"/>
</dbReference>
<dbReference type="Gene3D" id="3.10.450.10">
    <property type="match status" value="14"/>
</dbReference>
<feature type="domain" description="Cystatin" evidence="4">
    <location>
        <begin position="1135"/>
        <end position="1203"/>
    </location>
</feature>
<dbReference type="GO" id="GO:0004869">
    <property type="term" value="F:cysteine-type endopeptidase inhibitor activity"/>
    <property type="evidence" value="ECO:0007669"/>
    <property type="project" value="UniProtKB-KW"/>
</dbReference>
<gene>
    <name evidence="5" type="ORF">WN944_006229</name>
</gene>
<feature type="domain" description="Cystatin" evidence="4">
    <location>
        <begin position="1047"/>
        <end position="1133"/>
    </location>
</feature>
<keyword evidence="6" id="KW-1185">Reference proteome</keyword>
<reference evidence="5 6" key="1">
    <citation type="submission" date="2024-05" db="EMBL/GenBank/DDBJ databases">
        <title>Haplotype-resolved chromosome-level genome assembly of Huyou (Citrus changshanensis).</title>
        <authorList>
            <person name="Miao C."/>
            <person name="Chen W."/>
            <person name="Wu Y."/>
            <person name="Wang L."/>
            <person name="Zhao S."/>
            <person name="Grierson D."/>
            <person name="Xu C."/>
            <person name="Chen K."/>
        </authorList>
    </citation>
    <scope>NUCLEOTIDE SEQUENCE [LARGE SCALE GENOMIC DNA]</scope>
    <source>
        <strain evidence="5">01-14</strain>
        <tissue evidence="5">Leaf</tissue>
    </source>
</reference>
<keyword evidence="2" id="KW-0789">Thiol protease inhibitor</keyword>
<dbReference type="PANTHER" id="PTHR47364:SF2">
    <property type="entry name" value="CYSTEINE PROTEINASE INHIBITOR 5"/>
    <property type="match status" value="1"/>
</dbReference>
<evidence type="ECO:0000313" key="6">
    <source>
        <dbReference type="Proteomes" id="UP001428341"/>
    </source>
</evidence>
<feature type="chain" id="PRO_5042833127" description="Cystatin domain-containing protein" evidence="3">
    <location>
        <begin position="22"/>
        <end position="1203"/>
    </location>
</feature>
<feature type="domain" description="Cystatin" evidence="4">
    <location>
        <begin position="118"/>
        <end position="203"/>
    </location>
</feature>
<feature type="domain" description="Cystatin" evidence="4">
    <location>
        <begin position="960"/>
        <end position="1046"/>
    </location>
</feature>
<proteinExistence type="predicted"/>
<dbReference type="InterPro" id="IPR046350">
    <property type="entry name" value="Cystatin_sf"/>
</dbReference>